<proteinExistence type="inferred from homology"/>
<gene>
    <name evidence="10" type="ORF">BJY28_002589</name>
</gene>
<dbReference type="PANTHER" id="PTHR12358:SF106">
    <property type="entry name" value="LIPID KINASE YEGS"/>
    <property type="match status" value="1"/>
</dbReference>
<dbReference type="InterPro" id="IPR045540">
    <property type="entry name" value="YegS/DAGK_C"/>
</dbReference>
<protein>
    <submittedName>
        <fullName evidence="10">Diacylglycerol kinase (ATP)</fullName>
        <ecNumber evidence="10">2.7.1.107</ecNumber>
    </submittedName>
</protein>
<comment type="similarity">
    <text evidence="2">Belongs to the diacylglycerol/lipid kinase family.</text>
</comment>
<dbReference type="PANTHER" id="PTHR12358">
    <property type="entry name" value="SPHINGOSINE KINASE"/>
    <property type="match status" value="1"/>
</dbReference>
<evidence type="ECO:0000256" key="2">
    <source>
        <dbReference type="ARBA" id="ARBA00005983"/>
    </source>
</evidence>
<dbReference type="Proteomes" id="UP000592181">
    <property type="component" value="Unassembled WGS sequence"/>
</dbReference>
<name>A0A852X9E4_9MICO</name>
<dbReference type="EC" id="2.7.1.107" evidence="10"/>
<evidence type="ECO:0000256" key="5">
    <source>
        <dbReference type="ARBA" id="ARBA00022777"/>
    </source>
</evidence>
<organism evidence="10 11">
    <name type="scientific">Janibacter alkaliphilus</name>
    <dbReference type="NCBI Taxonomy" id="1069963"/>
    <lineage>
        <taxon>Bacteria</taxon>
        <taxon>Bacillati</taxon>
        <taxon>Actinomycetota</taxon>
        <taxon>Actinomycetes</taxon>
        <taxon>Micrococcales</taxon>
        <taxon>Intrasporangiaceae</taxon>
        <taxon>Janibacter</taxon>
    </lineage>
</organism>
<evidence type="ECO:0000256" key="3">
    <source>
        <dbReference type="ARBA" id="ARBA00022679"/>
    </source>
</evidence>
<evidence type="ECO:0000259" key="9">
    <source>
        <dbReference type="PROSITE" id="PS50146"/>
    </source>
</evidence>
<keyword evidence="5 10" id="KW-0418">Kinase</keyword>
<dbReference type="SUPFAM" id="SSF111331">
    <property type="entry name" value="NAD kinase/diacylglycerol kinase-like"/>
    <property type="match status" value="1"/>
</dbReference>
<evidence type="ECO:0000313" key="11">
    <source>
        <dbReference type="Proteomes" id="UP000592181"/>
    </source>
</evidence>
<keyword evidence="8" id="KW-1208">Phospholipid metabolism</keyword>
<feature type="domain" description="DAGKc" evidence="9">
    <location>
        <begin position="4"/>
        <end position="136"/>
    </location>
</feature>
<evidence type="ECO:0000256" key="8">
    <source>
        <dbReference type="ARBA" id="ARBA00023264"/>
    </source>
</evidence>
<dbReference type="GO" id="GO:0008654">
    <property type="term" value="P:phospholipid biosynthetic process"/>
    <property type="evidence" value="ECO:0007669"/>
    <property type="project" value="UniProtKB-KW"/>
</dbReference>
<comment type="caution">
    <text evidence="10">The sequence shown here is derived from an EMBL/GenBank/DDBJ whole genome shotgun (WGS) entry which is preliminary data.</text>
</comment>
<evidence type="ECO:0000256" key="7">
    <source>
        <dbReference type="ARBA" id="ARBA00023209"/>
    </source>
</evidence>
<dbReference type="RefSeq" id="WP_179463363.1">
    <property type="nucleotide sequence ID" value="NZ_JACBZX010000001.1"/>
</dbReference>
<evidence type="ECO:0000256" key="4">
    <source>
        <dbReference type="ARBA" id="ARBA00022741"/>
    </source>
</evidence>
<keyword evidence="11" id="KW-1185">Reference proteome</keyword>
<keyword evidence="7" id="KW-0443">Lipid metabolism</keyword>
<sequence length="302" mass="32117">MTRPTTERVGLLVNPTAGKDRGAHVGTVVADLLEQAGREVVDLTGLDAARAERQARQAVTEGRIDRLVVVGGDGSAHLGTNICAGTDVPLGVVAVGTGNDVARALGLPVRDVEASVERILTGTVHRIDAVRVSREDDGGDPRWYLGVLCGGFDAIVNERANRMRWPRGQARYSLAVLRELPVFAAIPYELTLDCRSRSTRAMLVCVANTGAFGGGMSVAPEADPADGLLDVVIIHEIPVRTFLRVFPRVFTGTHVSHPAVEIVRARQVRLGAAGVIGYADGERLQPLPLDVEVVPGALPIIR</sequence>
<dbReference type="Pfam" id="PF00781">
    <property type="entry name" value="DAGK_cat"/>
    <property type="match status" value="1"/>
</dbReference>
<evidence type="ECO:0000256" key="6">
    <source>
        <dbReference type="ARBA" id="ARBA00022840"/>
    </source>
</evidence>
<dbReference type="EMBL" id="JACBZX010000001">
    <property type="protein sequence ID" value="NYG38120.1"/>
    <property type="molecule type" value="Genomic_DNA"/>
</dbReference>
<keyword evidence="7" id="KW-0594">Phospholipid biosynthesis</keyword>
<dbReference type="InterPro" id="IPR001206">
    <property type="entry name" value="Diacylglycerol_kinase_cat_dom"/>
</dbReference>
<evidence type="ECO:0000256" key="1">
    <source>
        <dbReference type="ARBA" id="ARBA00001946"/>
    </source>
</evidence>
<dbReference type="InterPro" id="IPR050187">
    <property type="entry name" value="Lipid_Phosphate_FormReg"/>
</dbReference>
<dbReference type="InterPro" id="IPR017438">
    <property type="entry name" value="ATP-NAD_kinase_N"/>
</dbReference>
<dbReference type="AlphaFoldDB" id="A0A852X9E4"/>
<dbReference type="GO" id="GO:0005524">
    <property type="term" value="F:ATP binding"/>
    <property type="evidence" value="ECO:0007669"/>
    <property type="project" value="UniProtKB-KW"/>
</dbReference>
<dbReference type="Pfam" id="PF19279">
    <property type="entry name" value="YegS_C"/>
    <property type="match status" value="1"/>
</dbReference>
<keyword evidence="7" id="KW-0444">Lipid biosynthesis</keyword>
<accession>A0A852X9E4</accession>
<dbReference type="GO" id="GO:0005886">
    <property type="term" value="C:plasma membrane"/>
    <property type="evidence" value="ECO:0007669"/>
    <property type="project" value="TreeGrafter"/>
</dbReference>
<keyword evidence="3 10" id="KW-0808">Transferase</keyword>
<comment type="cofactor">
    <cofactor evidence="1">
        <name>Mg(2+)</name>
        <dbReference type="ChEBI" id="CHEBI:18420"/>
    </cofactor>
</comment>
<reference evidence="10 11" key="1">
    <citation type="submission" date="2020-07" db="EMBL/GenBank/DDBJ databases">
        <title>Sequencing the genomes of 1000 actinobacteria strains.</title>
        <authorList>
            <person name="Klenk H.-P."/>
        </authorList>
    </citation>
    <scope>NUCLEOTIDE SEQUENCE [LARGE SCALE GENOMIC DNA]</scope>
    <source>
        <strain evidence="10 11">DSM 24723</strain>
    </source>
</reference>
<dbReference type="Gene3D" id="3.40.50.10330">
    <property type="entry name" value="Probable inorganic polyphosphate/atp-NAD kinase, domain 1"/>
    <property type="match status" value="1"/>
</dbReference>
<evidence type="ECO:0000313" key="10">
    <source>
        <dbReference type="EMBL" id="NYG38120.1"/>
    </source>
</evidence>
<keyword evidence="4" id="KW-0547">Nucleotide-binding</keyword>
<dbReference type="InterPro" id="IPR016064">
    <property type="entry name" value="NAD/diacylglycerol_kinase_sf"/>
</dbReference>
<dbReference type="Gene3D" id="2.60.200.40">
    <property type="match status" value="1"/>
</dbReference>
<dbReference type="SMART" id="SM00046">
    <property type="entry name" value="DAGKc"/>
    <property type="match status" value="1"/>
</dbReference>
<keyword evidence="6" id="KW-0067">ATP-binding</keyword>
<dbReference type="PROSITE" id="PS50146">
    <property type="entry name" value="DAGK"/>
    <property type="match status" value="1"/>
</dbReference>
<dbReference type="GO" id="GO:0004143">
    <property type="term" value="F:ATP-dependent diacylglycerol kinase activity"/>
    <property type="evidence" value="ECO:0007669"/>
    <property type="project" value="UniProtKB-EC"/>
</dbReference>